<dbReference type="SUPFAM" id="SSF57850">
    <property type="entry name" value="RING/U-box"/>
    <property type="match status" value="1"/>
</dbReference>
<dbReference type="Gene3D" id="3.30.60.90">
    <property type="match status" value="1"/>
</dbReference>
<keyword evidence="2" id="KW-0863">Zinc-finger</keyword>
<feature type="compositionally biased region" description="Basic and acidic residues" evidence="4">
    <location>
        <begin position="75"/>
        <end position="84"/>
    </location>
</feature>
<dbReference type="InterPro" id="IPR043145">
    <property type="entry name" value="Znf_ZZ_sf"/>
</dbReference>
<feature type="region of interest" description="Disordered" evidence="4">
    <location>
        <begin position="65"/>
        <end position="88"/>
    </location>
</feature>
<evidence type="ECO:0000313" key="7">
    <source>
        <dbReference type="Proteomes" id="UP001296104"/>
    </source>
</evidence>
<feature type="compositionally biased region" description="Polar residues" evidence="4">
    <location>
        <begin position="385"/>
        <end position="396"/>
    </location>
</feature>
<feature type="region of interest" description="Disordered" evidence="4">
    <location>
        <begin position="467"/>
        <end position="533"/>
    </location>
</feature>
<feature type="compositionally biased region" description="Polar residues" evidence="4">
    <location>
        <begin position="467"/>
        <end position="479"/>
    </location>
</feature>
<dbReference type="CDD" id="cd02249">
    <property type="entry name" value="ZZ"/>
    <property type="match status" value="1"/>
</dbReference>
<dbReference type="AlphaFoldDB" id="A0AAI8YS25"/>
<evidence type="ECO:0000256" key="1">
    <source>
        <dbReference type="ARBA" id="ARBA00022723"/>
    </source>
</evidence>
<evidence type="ECO:0000259" key="5">
    <source>
        <dbReference type="PROSITE" id="PS01357"/>
    </source>
</evidence>
<dbReference type="Proteomes" id="UP001296104">
    <property type="component" value="Unassembled WGS sequence"/>
</dbReference>
<protein>
    <submittedName>
        <fullName evidence="6">UBX domain containing</fullName>
    </submittedName>
</protein>
<feature type="domain" description="ZZ-type" evidence="5">
    <location>
        <begin position="321"/>
        <end position="347"/>
    </location>
</feature>
<feature type="compositionally biased region" description="Polar residues" evidence="4">
    <location>
        <begin position="496"/>
        <end position="514"/>
    </location>
</feature>
<reference evidence="6" key="1">
    <citation type="submission" date="2023-11" db="EMBL/GenBank/DDBJ databases">
        <authorList>
            <person name="Alioto T."/>
            <person name="Alioto T."/>
            <person name="Gomez Garrido J."/>
        </authorList>
    </citation>
    <scope>NUCLEOTIDE SEQUENCE</scope>
</reference>
<keyword evidence="3" id="KW-0862">Zinc</keyword>
<gene>
    <name evidence="6" type="ORF">LECACI_7A000940</name>
</gene>
<dbReference type="InterPro" id="IPR000433">
    <property type="entry name" value="Znf_ZZ"/>
</dbReference>
<feature type="region of interest" description="Disordered" evidence="4">
    <location>
        <begin position="174"/>
        <end position="208"/>
    </location>
</feature>
<proteinExistence type="predicted"/>
<dbReference type="EMBL" id="CAVMBE010000003">
    <property type="protein sequence ID" value="CAK3806134.1"/>
    <property type="molecule type" value="Genomic_DNA"/>
</dbReference>
<evidence type="ECO:0000256" key="4">
    <source>
        <dbReference type="SAM" id="MobiDB-lite"/>
    </source>
</evidence>
<feature type="compositionally biased region" description="Basic and acidic residues" evidence="4">
    <location>
        <begin position="174"/>
        <end position="199"/>
    </location>
</feature>
<evidence type="ECO:0000256" key="2">
    <source>
        <dbReference type="ARBA" id="ARBA00022771"/>
    </source>
</evidence>
<organism evidence="6 7">
    <name type="scientific">Lecanosticta acicola</name>
    <dbReference type="NCBI Taxonomy" id="111012"/>
    <lineage>
        <taxon>Eukaryota</taxon>
        <taxon>Fungi</taxon>
        <taxon>Dikarya</taxon>
        <taxon>Ascomycota</taxon>
        <taxon>Pezizomycotina</taxon>
        <taxon>Dothideomycetes</taxon>
        <taxon>Dothideomycetidae</taxon>
        <taxon>Mycosphaerellales</taxon>
        <taxon>Mycosphaerellaceae</taxon>
        <taxon>Lecanosticta</taxon>
    </lineage>
</organism>
<sequence>MLFNNNHSVAQGYVEDDDDDQEYLAQAMREREEEVDPVQIRMTMPIRLRVPDALETGIDITPSALSDLLSAPKPDPPRPAERAKGPAGNPFPTVCFDAPLINHPHHHRLKCGHDIITTEIEVCGKNCMQLANGGPVPTEHPFRCPSRKCLTKISPLLPKDRKPLRRFARLSRVRGNDERADEERRNELEKPKVARKKPEVGPSDSETPEILRATRHNTQNVDKAEELNAFIDANPSWKVLYDFSGPGTMAKLDGKYMTKKDFAAHFVNKKMAKSLYDLQIANKEFMSEEAKEALRRAYEEEQNAAAHQDEEAEGSFLNGLCDCCGGRLLGVRFTCQECADVDFCNGCYMLRRQTHDEEHSFRMYGHAIGTKEIAAGADVDESQAQDDSTPDNTAESRNAKQDAGVKSKASVRAELIAKGRIQKANVKKEERAHMPRLQTLRRQQMLQAKTDAEKEAIWAKFQRVIDQQESQDVNSGESSQAKDKDGDMKMSGGQGDASSQQANAKPSSEASNTKIHPEQEVELFGDVGTGAGN</sequence>
<evidence type="ECO:0000256" key="3">
    <source>
        <dbReference type="ARBA" id="ARBA00022833"/>
    </source>
</evidence>
<comment type="caution">
    <text evidence="6">The sequence shown here is derived from an EMBL/GenBank/DDBJ whole genome shotgun (WGS) entry which is preliminary data.</text>
</comment>
<feature type="region of interest" description="Disordered" evidence="4">
    <location>
        <begin position="379"/>
        <end position="409"/>
    </location>
</feature>
<keyword evidence="1" id="KW-0479">Metal-binding</keyword>
<dbReference type="GO" id="GO:0008270">
    <property type="term" value="F:zinc ion binding"/>
    <property type="evidence" value="ECO:0007669"/>
    <property type="project" value="UniProtKB-KW"/>
</dbReference>
<name>A0AAI8YS25_9PEZI</name>
<accession>A0AAI8YS25</accession>
<keyword evidence="7" id="KW-1185">Reference proteome</keyword>
<evidence type="ECO:0000313" key="6">
    <source>
        <dbReference type="EMBL" id="CAK3806134.1"/>
    </source>
</evidence>
<dbReference type="PROSITE" id="PS01357">
    <property type="entry name" value="ZF_ZZ_1"/>
    <property type="match status" value="1"/>
</dbReference>